<protein>
    <recommendedName>
        <fullName evidence="3">Cell division protein FtsL</fullName>
    </recommendedName>
</protein>
<proteinExistence type="predicted"/>
<gene>
    <name evidence="2" type="ORF">METZ01_LOCUS390845</name>
</gene>
<organism evidence="2">
    <name type="scientific">marine metagenome</name>
    <dbReference type="NCBI Taxonomy" id="408172"/>
    <lineage>
        <taxon>unclassified sequences</taxon>
        <taxon>metagenomes</taxon>
        <taxon>ecological metagenomes</taxon>
    </lineage>
</organism>
<dbReference type="EMBL" id="UINC01146959">
    <property type="protein sequence ID" value="SVD37991.1"/>
    <property type="molecule type" value="Genomic_DNA"/>
</dbReference>
<keyword evidence="1" id="KW-1133">Transmembrane helix</keyword>
<evidence type="ECO:0000313" key="2">
    <source>
        <dbReference type="EMBL" id="SVD37991.1"/>
    </source>
</evidence>
<dbReference type="AlphaFoldDB" id="A0A382UWC9"/>
<evidence type="ECO:0008006" key="3">
    <source>
        <dbReference type="Google" id="ProtNLM"/>
    </source>
</evidence>
<sequence length="102" mass="11021">MTKSKKPSQGWLSWAQCVLFVGVLVGATLFHVWQKVEMARVAGAIHTAQTRSVDLGKERAKLLAAVAIKKNPVYIERVAVAELGMVHPPGGISGSLARWEGE</sequence>
<keyword evidence="1" id="KW-0472">Membrane</keyword>
<evidence type="ECO:0000256" key="1">
    <source>
        <dbReference type="SAM" id="Phobius"/>
    </source>
</evidence>
<accession>A0A382UWC9</accession>
<name>A0A382UWC9_9ZZZZ</name>
<reference evidence="2" key="1">
    <citation type="submission" date="2018-05" db="EMBL/GenBank/DDBJ databases">
        <authorList>
            <person name="Lanie J.A."/>
            <person name="Ng W.-L."/>
            <person name="Kazmierczak K.M."/>
            <person name="Andrzejewski T.M."/>
            <person name="Davidsen T.M."/>
            <person name="Wayne K.J."/>
            <person name="Tettelin H."/>
            <person name="Glass J.I."/>
            <person name="Rusch D."/>
            <person name="Podicherti R."/>
            <person name="Tsui H.-C.T."/>
            <person name="Winkler M.E."/>
        </authorList>
    </citation>
    <scope>NUCLEOTIDE SEQUENCE</scope>
</reference>
<feature type="transmembrane region" description="Helical" evidence="1">
    <location>
        <begin position="12"/>
        <end position="33"/>
    </location>
</feature>
<keyword evidence="1" id="KW-0812">Transmembrane</keyword>